<evidence type="ECO:0000256" key="1">
    <source>
        <dbReference type="ARBA" id="ARBA00004123"/>
    </source>
</evidence>
<evidence type="ECO:0000256" key="6">
    <source>
        <dbReference type="SAM" id="MobiDB-lite"/>
    </source>
</evidence>
<keyword evidence="4" id="KW-0804">Transcription</keyword>
<keyword evidence="5" id="KW-0539">Nucleus</keyword>
<accession>A0ABR4BZD2</accession>
<dbReference type="EMBL" id="JAZHXI010000017">
    <property type="protein sequence ID" value="KAL2062476.1"/>
    <property type="molecule type" value="Genomic_DNA"/>
</dbReference>
<comment type="caution">
    <text evidence="8">The sequence shown here is derived from an EMBL/GenBank/DDBJ whole genome shotgun (WGS) entry which is preliminary data.</text>
</comment>
<dbReference type="SMART" id="SM00066">
    <property type="entry name" value="GAL4"/>
    <property type="match status" value="1"/>
</dbReference>
<dbReference type="Pfam" id="PF00172">
    <property type="entry name" value="Zn_clus"/>
    <property type="match status" value="1"/>
</dbReference>
<evidence type="ECO:0000256" key="2">
    <source>
        <dbReference type="ARBA" id="ARBA00022723"/>
    </source>
</evidence>
<dbReference type="InterPro" id="IPR001138">
    <property type="entry name" value="Zn2Cys6_DnaBD"/>
</dbReference>
<gene>
    <name evidence="8" type="ORF">VTL71DRAFT_6742</name>
</gene>
<protein>
    <recommendedName>
        <fullName evidence="7">Zn(2)-C6 fungal-type domain-containing protein</fullName>
    </recommendedName>
</protein>
<dbReference type="PROSITE" id="PS00463">
    <property type="entry name" value="ZN2_CY6_FUNGAL_1"/>
    <property type="match status" value="1"/>
</dbReference>
<dbReference type="InterPro" id="IPR036864">
    <property type="entry name" value="Zn2-C6_fun-type_DNA-bd_sf"/>
</dbReference>
<evidence type="ECO:0000256" key="5">
    <source>
        <dbReference type="ARBA" id="ARBA00023242"/>
    </source>
</evidence>
<evidence type="ECO:0000313" key="8">
    <source>
        <dbReference type="EMBL" id="KAL2062476.1"/>
    </source>
</evidence>
<dbReference type="SUPFAM" id="SSF57701">
    <property type="entry name" value="Zn2/Cys6 DNA-binding domain"/>
    <property type="match status" value="1"/>
</dbReference>
<dbReference type="PANTHER" id="PTHR47338:SF6">
    <property type="entry name" value="ZN(II)2CYS6 TRANSCRIPTION FACTOR (EUROFUNG)"/>
    <property type="match status" value="1"/>
</dbReference>
<dbReference type="Gene3D" id="4.10.240.10">
    <property type="entry name" value="Zn(2)-C6 fungal-type DNA-binding domain"/>
    <property type="match status" value="1"/>
</dbReference>
<comment type="subcellular location">
    <subcellularLocation>
        <location evidence="1">Nucleus</location>
    </subcellularLocation>
</comment>
<dbReference type="CDD" id="cd12148">
    <property type="entry name" value="fungal_TF_MHR"/>
    <property type="match status" value="1"/>
</dbReference>
<feature type="region of interest" description="Disordered" evidence="6">
    <location>
        <begin position="86"/>
        <end position="120"/>
    </location>
</feature>
<feature type="compositionally biased region" description="Low complexity" evidence="6">
    <location>
        <begin position="86"/>
        <end position="112"/>
    </location>
</feature>
<sequence length="664" mass="74233">MDLQRSRRYRRVAQACETCRRKKIRCPGERPRCSACTRLDQQCSFAQDDHIDPHTANLIEGRMANRIVQLEGKLDNLLNRLQPQLTQQTTPTSPSGGISDIIDGSTTTTHHSPLSASTSAGGPLPAEIITRAIDLYFRHIHRQPLWLFDQESLPGPDTCDELIYVILALGLNYDIMEFSDASMKTPEVYSNTARRLIMLRIADGNMSLQSTQALSGDVAVAGFHLALAKNVMQHAVLQQDGPHASGTSHEQSKLFWSIHLLTAFYGAPDLVPHIPNDISDPHYSVTETRRTLTACPPLPLYPSTLRPNNLPDIWSQSVKLCSLWRDVRLYVSSCIEGIAKQPWQPDSGYTRLCSSLLEVEISHPTSLSYNAVNFSALPMEDIQRDRSSFLPWLRVQVTYHTIHCVLNHPFLYSSMADPPRQRLGAGTFWRGSYEKALRHCTWVSRLIRLASEKGLLLADPFFAQAAAIASTLHLYWTRSSDNQLKISSLENLSICRTLITTMARHWPEHSLEEFEDLVNPLANSSDPESNRTVAKISLIWILLDMAAPQFPSYSGDSTRGRNGWGIWGGSEDIPVLQRSQTNTPPTDVRESTAHYASPPPWLISEPIRTGIPAGIENVQENTESSLHGVVPGQHGITGDLAWGAWEDLVPMGETTMVDINWWEL</sequence>
<evidence type="ECO:0000259" key="7">
    <source>
        <dbReference type="PROSITE" id="PS50048"/>
    </source>
</evidence>
<dbReference type="PROSITE" id="PS50048">
    <property type="entry name" value="ZN2_CY6_FUNGAL_2"/>
    <property type="match status" value="1"/>
</dbReference>
<dbReference type="CDD" id="cd00067">
    <property type="entry name" value="GAL4"/>
    <property type="match status" value="1"/>
</dbReference>
<dbReference type="PANTHER" id="PTHR47338">
    <property type="entry name" value="ZN(II)2CYS6 TRANSCRIPTION FACTOR (EUROFUNG)-RELATED"/>
    <property type="match status" value="1"/>
</dbReference>
<keyword evidence="3" id="KW-0805">Transcription regulation</keyword>
<dbReference type="Proteomes" id="UP001595075">
    <property type="component" value="Unassembled WGS sequence"/>
</dbReference>
<keyword evidence="9" id="KW-1185">Reference proteome</keyword>
<reference evidence="8 9" key="1">
    <citation type="journal article" date="2024" name="Commun. Biol.">
        <title>Comparative genomic analysis of thermophilic fungi reveals convergent evolutionary adaptations and gene losses.</title>
        <authorList>
            <person name="Steindorff A.S."/>
            <person name="Aguilar-Pontes M.V."/>
            <person name="Robinson A.J."/>
            <person name="Andreopoulos B."/>
            <person name="LaButti K."/>
            <person name="Kuo A."/>
            <person name="Mondo S."/>
            <person name="Riley R."/>
            <person name="Otillar R."/>
            <person name="Haridas S."/>
            <person name="Lipzen A."/>
            <person name="Grimwood J."/>
            <person name="Schmutz J."/>
            <person name="Clum A."/>
            <person name="Reid I.D."/>
            <person name="Moisan M.C."/>
            <person name="Butler G."/>
            <person name="Nguyen T.T.M."/>
            <person name="Dewar K."/>
            <person name="Conant G."/>
            <person name="Drula E."/>
            <person name="Henrissat B."/>
            <person name="Hansel C."/>
            <person name="Singer S."/>
            <person name="Hutchinson M.I."/>
            <person name="de Vries R.P."/>
            <person name="Natvig D.O."/>
            <person name="Powell A.J."/>
            <person name="Tsang A."/>
            <person name="Grigoriev I.V."/>
        </authorList>
    </citation>
    <scope>NUCLEOTIDE SEQUENCE [LARGE SCALE GENOMIC DNA]</scope>
    <source>
        <strain evidence="8 9">CBS 494.80</strain>
    </source>
</reference>
<evidence type="ECO:0000256" key="3">
    <source>
        <dbReference type="ARBA" id="ARBA00023015"/>
    </source>
</evidence>
<evidence type="ECO:0000313" key="9">
    <source>
        <dbReference type="Proteomes" id="UP001595075"/>
    </source>
</evidence>
<feature type="domain" description="Zn(2)-C6 fungal-type" evidence="7">
    <location>
        <begin position="15"/>
        <end position="45"/>
    </location>
</feature>
<evidence type="ECO:0000256" key="4">
    <source>
        <dbReference type="ARBA" id="ARBA00023163"/>
    </source>
</evidence>
<organism evidence="8 9">
    <name type="scientific">Oculimacula yallundae</name>
    <dbReference type="NCBI Taxonomy" id="86028"/>
    <lineage>
        <taxon>Eukaryota</taxon>
        <taxon>Fungi</taxon>
        <taxon>Dikarya</taxon>
        <taxon>Ascomycota</taxon>
        <taxon>Pezizomycotina</taxon>
        <taxon>Leotiomycetes</taxon>
        <taxon>Helotiales</taxon>
        <taxon>Ploettnerulaceae</taxon>
        <taxon>Oculimacula</taxon>
    </lineage>
</organism>
<keyword evidence="2" id="KW-0479">Metal-binding</keyword>
<dbReference type="InterPro" id="IPR050815">
    <property type="entry name" value="TF_fung"/>
</dbReference>
<proteinExistence type="predicted"/>
<name>A0ABR4BZD2_9HELO</name>